<dbReference type="InterPro" id="IPR049804">
    <property type="entry name" value="Choice_anch_L"/>
</dbReference>
<dbReference type="InterPro" id="IPR035914">
    <property type="entry name" value="Sperma_CUB_dom_sf"/>
</dbReference>
<keyword evidence="6" id="KW-1185">Reference proteome</keyword>
<dbReference type="SMART" id="SM00060">
    <property type="entry name" value="FN3"/>
    <property type="match status" value="2"/>
</dbReference>
<dbReference type="RefSeq" id="WP_176005531.1">
    <property type="nucleotide sequence ID" value="NZ_JABWMI010000009.1"/>
</dbReference>
<dbReference type="NCBIfam" id="NF038133">
    <property type="entry name" value="choice_anch_L"/>
    <property type="match status" value="1"/>
</dbReference>
<dbReference type="SUPFAM" id="SSF49265">
    <property type="entry name" value="Fibronectin type III"/>
    <property type="match status" value="2"/>
</dbReference>
<protein>
    <submittedName>
        <fullName evidence="5">Choice-of-anchor L domain-containing protein</fullName>
    </submittedName>
</protein>
<dbReference type="InterPro" id="IPR036116">
    <property type="entry name" value="FN3_sf"/>
</dbReference>
<feature type="chain" id="PRO_5030915929" evidence="3">
    <location>
        <begin position="21"/>
        <end position="1171"/>
    </location>
</feature>
<organism evidence="5 6">
    <name type="scientific">Flavobacterium agri</name>
    <dbReference type="NCBI Taxonomy" id="2743471"/>
    <lineage>
        <taxon>Bacteria</taxon>
        <taxon>Pseudomonadati</taxon>
        <taxon>Bacteroidota</taxon>
        <taxon>Flavobacteriia</taxon>
        <taxon>Flavobacteriales</taxon>
        <taxon>Flavobacteriaceae</taxon>
        <taxon>Flavobacterium</taxon>
    </lineage>
</organism>
<keyword evidence="1 3" id="KW-0732">Signal</keyword>
<dbReference type="Pfam" id="PF24595">
    <property type="entry name" value="DUF7619"/>
    <property type="match status" value="1"/>
</dbReference>
<dbReference type="Pfam" id="PF18962">
    <property type="entry name" value="Por_Secre_tail"/>
    <property type="match status" value="1"/>
</dbReference>
<dbReference type="EMBL" id="JACBJI010000002">
    <property type="protein sequence ID" value="NYA70709.1"/>
    <property type="molecule type" value="Genomic_DNA"/>
</dbReference>
<dbReference type="Pfam" id="PF00041">
    <property type="entry name" value="fn3"/>
    <property type="match status" value="2"/>
</dbReference>
<dbReference type="SUPFAM" id="SSF49854">
    <property type="entry name" value="Spermadhesin, CUB domain"/>
    <property type="match status" value="2"/>
</dbReference>
<dbReference type="InterPro" id="IPR000859">
    <property type="entry name" value="CUB_dom"/>
</dbReference>
<feature type="domain" description="Fibronectin type-III" evidence="4">
    <location>
        <begin position="149"/>
        <end position="239"/>
    </location>
</feature>
<dbReference type="InterPro" id="IPR055353">
    <property type="entry name" value="DUF7619"/>
</dbReference>
<feature type="domain" description="Fibronectin type-III" evidence="4">
    <location>
        <begin position="369"/>
        <end position="454"/>
    </location>
</feature>
<evidence type="ECO:0000313" key="5">
    <source>
        <dbReference type="EMBL" id="NYA70709.1"/>
    </source>
</evidence>
<evidence type="ECO:0000259" key="4">
    <source>
        <dbReference type="PROSITE" id="PS50853"/>
    </source>
</evidence>
<keyword evidence="2" id="KW-1015">Disulfide bond</keyword>
<dbReference type="CDD" id="cd00063">
    <property type="entry name" value="FN3"/>
    <property type="match status" value="2"/>
</dbReference>
<gene>
    <name evidence="5" type="ORF">HZF10_07245</name>
</gene>
<evidence type="ECO:0000256" key="2">
    <source>
        <dbReference type="ARBA" id="ARBA00023157"/>
    </source>
</evidence>
<dbReference type="Proteomes" id="UP000535020">
    <property type="component" value="Unassembled WGS sequence"/>
</dbReference>
<accession>A0A7Y8Y175</accession>
<dbReference type="Gene3D" id="2.60.120.290">
    <property type="entry name" value="Spermadhesin, CUB domain"/>
    <property type="match status" value="2"/>
</dbReference>
<feature type="signal peptide" evidence="3">
    <location>
        <begin position="1"/>
        <end position="20"/>
    </location>
</feature>
<reference evidence="5 6" key="1">
    <citation type="submission" date="2020-07" db="EMBL/GenBank/DDBJ databases">
        <authorList>
            <person name="Sun Q."/>
        </authorList>
    </citation>
    <scope>NUCLEOTIDE SEQUENCE [LARGE SCALE GENOMIC DNA]</scope>
    <source>
        <strain evidence="5 6">MAH-1</strain>
    </source>
</reference>
<dbReference type="InterPro" id="IPR013783">
    <property type="entry name" value="Ig-like_fold"/>
</dbReference>
<evidence type="ECO:0000313" key="6">
    <source>
        <dbReference type="Proteomes" id="UP000535020"/>
    </source>
</evidence>
<dbReference type="InterPro" id="IPR026444">
    <property type="entry name" value="Secre_tail"/>
</dbReference>
<dbReference type="Gene3D" id="2.60.40.10">
    <property type="entry name" value="Immunoglobulins"/>
    <property type="match status" value="2"/>
</dbReference>
<proteinExistence type="predicted"/>
<evidence type="ECO:0000256" key="3">
    <source>
        <dbReference type="SAM" id="SignalP"/>
    </source>
</evidence>
<sequence length="1171" mass="125160">MSKQLLSLFFIVLFSSVGFAQLQCGGYFYDSGLEGNYPANADEITTICPDVPGEAVTVTFTSFQTEAQFDGLYVFDGNSTNAPQISSGQQGNVPGGMSGAFWGTTAPGPFTSTSPDGCLTFWFKSDSTLENGGWEAMITCGSENFNCPAPTALTVSNVMSTTALLSWTETGTAVLWEVLAIPCGAPAPTVSSVGTLVTANPYMFPALSPSTCYSFYVRAHCENSVSVWSQSAIATTVQPVTLCGEHFYDNGGANGNYSNLSNATTTICPENPGDVVSVSFNSFNTEATWDGLYVYNGNSTSAPMISSGNLGGNVPGGLPGSFWGTTIPGPFESTSTDGCLTFVFKSDTSVNMPGWDASVYCGPPSNCFVANGVTVTNVTTDSATIGWTSVGDATQWQLTVTPSVSGSPFTTSSNPFVLTGLSPDTTYSVSIKTICEEGWMTVSTPPVSFVTAIPETNPLSVNTTLYTPSELISNVLIDNPCLEITNVSSSTGTTFGSTNGIGFFQNDNPNFPLTSGIVLSTGDAANIPGPNTSALSDGGAQWPGDADLEAIISTTLGTPMNSRNATKLEFDFTALNEFMSFNFLFASDEYGIFQCNYADAFAFLLTDLETGITTNLAVVPGTQDPVSVVTIRDGANNTSCASANEGYFGQYFGTPDYDGATNFIGQTAVMTASSVVIPNHPYHIKLVVADRNDSLYDSAVFIEAGSFTSGPPQCSDKLQLVAFVDENANGVKDASEDAFNHGSFTVEQNDSGDISQVYSPFGSYDLYDANPVNSYDLGYVIQSGFASYYTVSASYNDMNIAVGSGEQIVYFPVTLTQPFNDVAVSIVSISAPRPAMTYQNKVIYTNNGVSPASGTITFTKDALVTITDVSQPGTVANLNGFTYNFTDLQPNETRMFIVTLSVPAPPTVNQDDLLTNGVTISAVANDIDLANNTFSNTQVVVNSYDPNMIIEAHGEQIDINTFSVNEFLYYTIYFQNTGTASAIQVRLDDILDPQLDENTVVMLNASHNYVLQRKQNHLKWIFDYIMLPGQMQNDQLSKGYVFFKIKVKPGFQAGDIIPNTAQIYFDSNPAVVTNTFNTMFIDALQNDDFDASSFVLFPNPANSVFTVSFTNTSEVLSKISVYDMLGKKVTETDGLQQSQANVNVTGLSKGVYLVEIMTASDKRLVRKLVIE</sequence>
<comment type="caution">
    <text evidence="5">The sequence shown here is derived from an EMBL/GenBank/DDBJ whole genome shotgun (WGS) entry which is preliminary data.</text>
</comment>
<evidence type="ECO:0000256" key="1">
    <source>
        <dbReference type="ARBA" id="ARBA00022729"/>
    </source>
</evidence>
<dbReference type="PROSITE" id="PS50853">
    <property type="entry name" value="FN3"/>
    <property type="match status" value="2"/>
</dbReference>
<name>A0A7Y8Y175_9FLAO</name>
<dbReference type="AlphaFoldDB" id="A0A7Y8Y175"/>
<dbReference type="InterPro" id="IPR003961">
    <property type="entry name" value="FN3_dom"/>
</dbReference>
<dbReference type="CDD" id="cd00041">
    <property type="entry name" value="CUB"/>
    <property type="match status" value="2"/>
</dbReference>
<dbReference type="NCBIfam" id="TIGR04183">
    <property type="entry name" value="Por_Secre_tail"/>
    <property type="match status" value="1"/>
</dbReference>